<comment type="caution">
    <text evidence="2">The sequence shown here is derived from an EMBL/GenBank/DDBJ whole genome shotgun (WGS) entry which is preliminary data.</text>
</comment>
<name>A0ABU9DGN3_9BACL</name>
<dbReference type="SUPFAM" id="SSF69118">
    <property type="entry name" value="AhpD-like"/>
    <property type="match status" value="1"/>
</dbReference>
<dbReference type="Gene3D" id="1.20.1290.10">
    <property type="entry name" value="AhpD-like"/>
    <property type="match status" value="1"/>
</dbReference>
<dbReference type="InterPro" id="IPR029032">
    <property type="entry name" value="AhpD-like"/>
</dbReference>
<dbReference type="Proteomes" id="UP001469365">
    <property type="component" value="Unassembled WGS sequence"/>
</dbReference>
<evidence type="ECO:0000313" key="2">
    <source>
        <dbReference type="EMBL" id="MEK8128034.1"/>
    </source>
</evidence>
<proteinExistence type="predicted"/>
<organism evidence="2 3">
    <name type="scientific">Paenibacillus filicis</name>
    <dbReference type="NCBI Taxonomy" id="669464"/>
    <lineage>
        <taxon>Bacteria</taxon>
        <taxon>Bacillati</taxon>
        <taxon>Bacillota</taxon>
        <taxon>Bacilli</taxon>
        <taxon>Bacillales</taxon>
        <taxon>Paenibacillaceae</taxon>
        <taxon>Paenibacillus</taxon>
    </lineage>
</organism>
<accession>A0ABU9DGN3</accession>
<dbReference type="Pfam" id="PF02627">
    <property type="entry name" value="CMD"/>
    <property type="match status" value="1"/>
</dbReference>
<dbReference type="PANTHER" id="PTHR33570">
    <property type="entry name" value="4-CARBOXYMUCONOLACTONE DECARBOXYLASE FAMILY PROTEIN"/>
    <property type="match status" value="1"/>
</dbReference>
<dbReference type="RefSeq" id="WP_341415094.1">
    <property type="nucleotide sequence ID" value="NZ_JBBPCC010000004.1"/>
</dbReference>
<evidence type="ECO:0000313" key="3">
    <source>
        <dbReference type="Proteomes" id="UP001469365"/>
    </source>
</evidence>
<feature type="domain" description="Carboxymuconolactone decarboxylase-like" evidence="1">
    <location>
        <begin position="33"/>
        <end position="116"/>
    </location>
</feature>
<reference evidence="2 3" key="1">
    <citation type="submission" date="2024-04" db="EMBL/GenBank/DDBJ databases">
        <title>draft genome sequnece of Paenibacillus filicis.</title>
        <authorList>
            <person name="Kim D.-U."/>
        </authorList>
    </citation>
    <scope>NUCLEOTIDE SEQUENCE [LARGE SCALE GENOMIC DNA]</scope>
    <source>
        <strain evidence="2 3">KACC14197</strain>
    </source>
</reference>
<sequence length="131" mass="14507">MNEDQIAKGQEQLRLMAGSFGQAMVDKVKRESPELAQFVLGFGFGEIYAREGLSYRDKEMLSIASLVSQGDTANQLRFHFSAALTCGLTEREVTEILIHCIPHVGIPKVMNAFNVFGALLKERQTSEEPGD</sequence>
<dbReference type="EMBL" id="JBBPCC010000004">
    <property type="protein sequence ID" value="MEK8128034.1"/>
    <property type="molecule type" value="Genomic_DNA"/>
</dbReference>
<keyword evidence="3" id="KW-1185">Reference proteome</keyword>
<dbReference type="PANTHER" id="PTHR33570:SF2">
    <property type="entry name" value="CARBOXYMUCONOLACTONE DECARBOXYLASE-LIKE DOMAIN-CONTAINING PROTEIN"/>
    <property type="match status" value="1"/>
</dbReference>
<gene>
    <name evidence="2" type="ORF">WMW72_08985</name>
</gene>
<protein>
    <submittedName>
        <fullName evidence="2">Carboxymuconolactone decarboxylase family protein</fullName>
    </submittedName>
</protein>
<dbReference type="InterPro" id="IPR052512">
    <property type="entry name" value="4CMD/NDH-1_regulator"/>
</dbReference>
<dbReference type="InterPro" id="IPR003779">
    <property type="entry name" value="CMD-like"/>
</dbReference>
<evidence type="ECO:0000259" key="1">
    <source>
        <dbReference type="Pfam" id="PF02627"/>
    </source>
</evidence>